<organism evidence="2">
    <name type="scientific">marine metagenome</name>
    <dbReference type="NCBI Taxonomy" id="408172"/>
    <lineage>
        <taxon>unclassified sequences</taxon>
        <taxon>metagenomes</taxon>
        <taxon>ecological metagenomes</taxon>
    </lineage>
</organism>
<dbReference type="EMBL" id="UINC01186767">
    <property type="protein sequence ID" value="SVD99148.1"/>
    <property type="molecule type" value="Genomic_DNA"/>
</dbReference>
<dbReference type="Gene3D" id="3.30.70.100">
    <property type="match status" value="1"/>
</dbReference>
<accession>A0A382ZWU9</accession>
<evidence type="ECO:0000313" key="2">
    <source>
        <dbReference type="EMBL" id="SVD99148.1"/>
    </source>
</evidence>
<protein>
    <recommendedName>
        <fullName evidence="1">ABM domain-containing protein</fullName>
    </recommendedName>
</protein>
<reference evidence="2" key="1">
    <citation type="submission" date="2018-05" db="EMBL/GenBank/DDBJ databases">
        <authorList>
            <person name="Lanie J.A."/>
            <person name="Ng W.-L."/>
            <person name="Kazmierczak K.M."/>
            <person name="Andrzejewski T.M."/>
            <person name="Davidsen T.M."/>
            <person name="Wayne K.J."/>
            <person name="Tettelin H."/>
            <person name="Glass J.I."/>
            <person name="Rusch D."/>
            <person name="Podicherti R."/>
            <person name="Tsui H.-C.T."/>
            <person name="Winkler M.E."/>
        </authorList>
    </citation>
    <scope>NUCLEOTIDE SEQUENCE</scope>
</reference>
<dbReference type="Pfam" id="PF03992">
    <property type="entry name" value="ABM"/>
    <property type="match status" value="1"/>
</dbReference>
<sequence length="97" mass="11286">MIYVIAKLPCHEEGASKFTDWAKSDDGFSVTRTHKGFKHIELLVGEDNKTMWLYEQWETKEDHQAYLGFRIENGFEDFMKEILEAEFSISYLTNAGA</sequence>
<dbReference type="AlphaFoldDB" id="A0A382ZWU9"/>
<name>A0A382ZWU9_9ZZZZ</name>
<gene>
    <name evidence="2" type="ORF">METZ01_LOCUS452002</name>
</gene>
<dbReference type="InterPro" id="IPR007138">
    <property type="entry name" value="ABM_dom"/>
</dbReference>
<feature type="domain" description="ABM" evidence="1">
    <location>
        <begin position="1"/>
        <end position="67"/>
    </location>
</feature>
<dbReference type="InterPro" id="IPR011008">
    <property type="entry name" value="Dimeric_a/b-barrel"/>
</dbReference>
<proteinExistence type="predicted"/>
<dbReference type="SUPFAM" id="SSF54909">
    <property type="entry name" value="Dimeric alpha+beta barrel"/>
    <property type="match status" value="1"/>
</dbReference>
<evidence type="ECO:0000259" key="1">
    <source>
        <dbReference type="Pfam" id="PF03992"/>
    </source>
</evidence>